<protein>
    <recommendedName>
        <fullName evidence="2">Cell envelope-related transcriptional attenuator domain-containing protein</fullName>
    </recommendedName>
</protein>
<dbReference type="PANTHER" id="PTHR33392:SF6">
    <property type="entry name" value="POLYISOPRENYL-TEICHOIC ACID--PEPTIDOGLYCAN TEICHOIC ACID TRANSFERASE TAGU"/>
    <property type="match status" value="1"/>
</dbReference>
<dbReference type="AlphaFoldDB" id="A0A1F6AWU8"/>
<proteinExistence type="inferred from homology"/>
<evidence type="ECO:0000259" key="2">
    <source>
        <dbReference type="Pfam" id="PF03816"/>
    </source>
</evidence>
<reference evidence="3 4" key="1">
    <citation type="journal article" date="2016" name="Nat. Commun.">
        <title>Thousands of microbial genomes shed light on interconnected biogeochemical processes in an aquifer system.</title>
        <authorList>
            <person name="Anantharaman K."/>
            <person name="Brown C.T."/>
            <person name="Hug L.A."/>
            <person name="Sharon I."/>
            <person name="Castelle C.J."/>
            <person name="Probst A.J."/>
            <person name="Thomas B.C."/>
            <person name="Singh A."/>
            <person name="Wilkins M.J."/>
            <person name="Karaoz U."/>
            <person name="Brodie E.L."/>
            <person name="Williams K.H."/>
            <person name="Hubbard S.S."/>
            <person name="Banfield J.F."/>
        </authorList>
    </citation>
    <scope>NUCLEOTIDE SEQUENCE [LARGE SCALE GENOMIC DNA]</scope>
</reference>
<dbReference type="STRING" id="1798396.A2973_01580"/>
<dbReference type="NCBIfam" id="TIGR00350">
    <property type="entry name" value="lytR_cpsA_psr"/>
    <property type="match status" value="1"/>
</dbReference>
<dbReference type="PANTHER" id="PTHR33392">
    <property type="entry name" value="POLYISOPRENYL-TEICHOIC ACID--PEPTIDOGLYCAN TEICHOIC ACID TRANSFERASE TAGU"/>
    <property type="match status" value="1"/>
</dbReference>
<accession>A0A1F6AWU8</accession>
<feature type="domain" description="Cell envelope-related transcriptional attenuator" evidence="2">
    <location>
        <begin position="71"/>
        <end position="240"/>
    </location>
</feature>
<evidence type="ECO:0000256" key="1">
    <source>
        <dbReference type="ARBA" id="ARBA00006068"/>
    </source>
</evidence>
<organism evidence="3 4">
    <name type="scientific">Candidatus Gottesmanbacteria bacterium RIFCSPLOWO2_01_FULL_49_10</name>
    <dbReference type="NCBI Taxonomy" id="1798396"/>
    <lineage>
        <taxon>Bacteria</taxon>
        <taxon>Candidatus Gottesmaniibacteriota</taxon>
    </lineage>
</organism>
<comment type="similarity">
    <text evidence="1">Belongs to the LytR/CpsA/Psr (LCP) family.</text>
</comment>
<sequence>MIGSIVFILLLVAGVKLFLWTSSFIKDTGLSPGTIVRLMINTGAPLKATDDRTNVLLLGVGGGDHEGSDLTDTIMVLSFQTGKHTLSMISVPRDVWSDTLKDKVNSAYHYGEEKKKGGGIVLSKAIIEDVVGLPIHYAMAIDFSGFQKIIDLASGIDVNVSTAFTDSEFPIPGKEKDLCDGDLQYRCRYETVTFIQGWQRMDGRRALTYVRSRHAEGEEGTDFARGNRQQEVLVALKNELVSTKFFLAPSRVLSLKKAFDDATQSDMRIGELATIGKLFLRTKEEGVQRVSIQSLLVDPPLWMYGRYVLIPKDDFPAIHNYIRSQLPK</sequence>
<evidence type="ECO:0000313" key="3">
    <source>
        <dbReference type="EMBL" id="OGG29161.1"/>
    </source>
</evidence>
<name>A0A1F6AWU8_9BACT</name>
<dbReference type="Pfam" id="PF03816">
    <property type="entry name" value="LytR_cpsA_psr"/>
    <property type="match status" value="1"/>
</dbReference>
<dbReference type="InterPro" id="IPR004474">
    <property type="entry name" value="LytR_CpsA_psr"/>
</dbReference>
<dbReference type="Proteomes" id="UP000176409">
    <property type="component" value="Unassembled WGS sequence"/>
</dbReference>
<dbReference type="InterPro" id="IPR050922">
    <property type="entry name" value="LytR/CpsA/Psr_CW_biosynth"/>
</dbReference>
<comment type="caution">
    <text evidence="3">The sequence shown here is derived from an EMBL/GenBank/DDBJ whole genome shotgun (WGS) entry which is preliminary data.</text>
</comment>
<dbReference type="EMBL" id="MFJZ01000057">
    <property type="protein sequence ID" value="OGG29161.1"/>
    <property type="molecule type" value="Genomic_DNA"/>
</dbReference>
<dbReference type="Gene3D" id="3.40.630.190">
    <property type="entry name" value="LCP protein"/>
    <property type="match status" value="1"/>
</dbReference>
<gene>
    <name evidence="3" type="ORF">A2973_01580</name>
</gene>
<evidence type="ECO:0000313" key="4">
    <source>
        <dbReference type="Proteomes" id="UP000176409"/>
    </source>
</evidence>